<dbReference type="eggNOG" id="COG0542">
    <property type="taxonomic scope" value="Bacteria"/>
</dbReference>
<dbReference type="OrthoDB" id="3290891at2"/>
<reference evidence="5" key="1">
    <citation type="submission" date="2011-12" db="EMBL/GenBank/DDBJ databases">
        <title>Complete genome sequence of Streptomyces cattleya strain DSM 46488.</title>
        <authorList>
            <person name="Ou H.-Y."/>
            <person name="Li P."/>
            <person name="Zhao C."/>
            <person name="O'Hagan D."/>
            <person name="Deng Z."/>
        </authorList>
    </citation>
    <scope>NUCLEOTIDE SEQUENCE [LARGE SCALE GENOMIC DNA]</scope>
    <source>
        <strain evidence="5">ATCC 35852 / DSM 46488 / JCM 4925 / NBRC 14057 / NRRL 8057</strain>
    </source>
</reference>
<dbReference type="PANTHER" id="PTHR47016">
    <property type="entry name" value="ATP-DEPENDENT CLP PROTEASE ATP-BINDING SUBUNIT CLPT1, CHLOROPLASTIC"/>
    <property type="match status" value="1"/>
</dbReference>
<sequence>MSKNPVRLDDLIEHVLNRNPEADALQHLSDAVETSTHLGEVADHLIGHFVDQARRAGASWTEIGQHMGVSKQAAQKRFVPKETEPDELLEAAPGSNLFTRFTARARTAVENAQQYARSLGGELIGSEHLLLALLDDSQGLAVKAVEALGAPAEQVREVVLTALGQGEASDKDRLRFSRGAKKTLQLALREALHLGHNYIGTEHLLLGLLRNEGELGAEILIGLGVTRERTEEWVVALLDQYLKSGGEQGGQRETSEGGEKTDGGD</sequence>
<feature type="domain" description="Clp R" evidence="3">
    <location>
        <begin position="98"/>
        <end position="245"/>
    </location>
</feature>
<protein>
    <submittedName>
        <fullName evidence="4">Clp domain protein</fullName>
    </submittedName>
</protein>
<dbReference type="RefSeq" id="WP_014141819.1">
    <property type="nucleotide sequence ID" value="NC_016111.1"/>
</dbReference>
<dbReference type="HOGENOM" id="CLU_083296_0_0_11"/>
<dbReference type="KEGG" id="scy:SCATT_10560"/>
<organism evidence="4 5">
    <name type="scientific">Streptantibioticus cattleyicolor (strain ATCC 35852 / DSM 46488 / JCM 4925 / NBRC 14057 / NRRL 8057)</name>
    <name type="common">Streptomyces cattleya</name>
    <dbReference type="NCBI Taxonomy" id="1003195"/>
    <lineage>
        <taxon>Bacteria</taxon>
        <taxon>Bacillati</taxon>
        <taxon>Actinomycetota</taxon>
        <taxon>Actinomycetes</taxon>
        <taxon>Kitasatosporales</taxon>
        <taxon>Streptomycetaceae</taxon>
        <taxon>Streptantibioticus</taxon>
    </lineage>
</organism>
<evidence type="ECO:0000256" key="1">
    <source>
        <dbReference type="PROSITE-ProRule" id="PRU01251"/>
    </source>
</evidence>
<dbReference type="AlphaFoldDB" id="F8JYV5"/>
<feature type="compositionally biased region" description="Basic and acidic residues" evidence="2">
    <location>
        <begin position="253"/>
        <end position="265"/>
    </location>
</feature>
<evidence type="ECO:0000313" key="4">
    <source>
        <dbReference type="EMBL" id="AEW93427.1"/>
    </source>
</evidence>
<dbReference type="InterPro" id="IPR004176">
    <property type="entry name" value="Clp_R_N"/>
</dbReference>
<keyword evidence="5" id="KW-1185">Reference proteome</keyword>
<dbReference type="STRING" id="1003195.SCATT_10560"/>
<dbReference type="Gene3D" id="1.10.1780.10">
    <property type="entry name" value="Clp, N-terminal domain"/>
    <property type="match status" value="1"/>
</dbReference>
<feature type="region of interest" description="Disordered" evidence="2">
    <location>
        <begin position="245"/>
        <end position="265"/>
    </location>
</feature>
<dbReference type="KEGG" id="sct:SCAT_1061"/>
<evidence type="ECO:0000259" key="3">
    <source>
        <dbReference type="PROSITE" id="PS51903"/>
    </source>
</evidence>
<dbReference type="SUPFAM" id="SSF81923">
    <property type="entry name" value="Double Clp-N motif"/>
    <property type="match status" value="1"/>
</dbReference>
<dbReference type="PANTHER" id="PTHR47016:SF5">
    <property type="entry name" value="CLP DOMAIN SUPERFAMILY PROTEIN"/>
    <property type="match status" value="1"/>
</dbReference>
<dbReference type="Proteomes" id="UP000007842">
    <property type="component" value="Chromosome"/>
</dbReference>
<dbReference type="Pfam" id="PF02861">
    <property type="entry name" value="Clp_N"/>
    <property type="match status" value="1"/>
</dbReference>
<dbReference type="InterPro" id="IPR036628">
    <property type="entry name" value="Clp_N_dom_sf"/>
</dbReference>
<name>F8JYV5_STREN</name>
<dbReference type="PROSITE" id="PS51903">
    <property type="entry name" value="CLP_R"/>
    <property type="match status" value="1"/>
</dbReference>
<dbReference type="PATRIC" id="fig|1003195.11.peg.2644"/>
<dbReference type="EMBL" id="CP003219">
    <property type="protein sequence ID" value="AEW93427.1"/>
    <property type="molecule type" value="Genomic_DNA"/>
</dbReference>
<accession>G8WNV4</accession>
<gene>
    <name evidence="4" type="ordered locus">SCATT_10560</name>
</gene>
<keyword evidence="1" id="KW-0677">Repeat</keyword>
<evidence type="ECO:0000313" key="5">
    <source>
        <dbReference type="Proteomes" id="UP000007842"/>
    </source>
</evidence>
<dbReference type="InterPro" id="IPR044217">
    <property type="entry name" value="CLPT1/2"/>
</dbReference>
<evidence type="ECO:0000256" key="2">
    <source>
        <dbReference type="SAM" id="MobiDB-lite"/>
    </source>
</evidence>
<proteinExistence type="predicted"/>
<accession>F8JYV5</accession>